<evidence type="ECO:0000256" key="2">
    <source>
        <dbReference type="ARBA" id="ARBA00022722"/>
    </source>
</evidence>
<dbReference type="SUPFAM" id="SSF88723">
    <property type="entry name" value="PIN domain-like"/>
    <property type="match status" value="1"/>
</dbReference>
<dbReference type="GO" id="GO:0090729">
    <property type="term" value="F:toxin activity"/>
    <property type="evidence" value="ECO:0007669"/>
    <property type="project" value="UniProtKB-KW"/>
</dbReference>
<dbReference type="InterPro" id="IPR002716">
    <property type="entry name" value="PIN_dom"/>
</dbReference>
<feature type="binding site" evidence="6">
    <location>
        <position position="5"/>
    </location>
    <ligand>
        <name>Mg(2+)</name>
        <dbReference type="ChEBI" id="CHEBI:18420"/>
    </ligand>
</feature>
<evidence type="ECO:0000256" key="3">
    <source>
        <dbReference type="ARBA" id="ARBA00022723"/>
    </source>
</evidence>
<keyword evidence="3 6" id="KW-0479">Metal-binding</keyword>
<proteinExistence type="inferred from homology"/>
<keyword evidence="1 6" id="KW-1277">Toxin-antitoxin system</keyword>
<dbReference type="PANTHER" id="PTHR35901:SF1">
    <property type="entry name" value="EXONUCLEASE VAPC9"/>
    <property type="match status" value="1"/>
</dbReference>
<evidence type="ECO:0000259" key="7">
    <source>
        <dbReference type="Pfam" id="PF01850"/>
    </source>
</evidence>
<organism evidence="8">
    <name type="scientific">candidate division WOR-3 bacterium</name>
    <dbReference type="NCBI Taxonomy" id="2052148"/>
    <lineage>
        <taxon>Bacteria</taxon>
        <taxon>Bacteria division WOR-3</taxon>
    </lineage>
</organism>
<dbReference type="EMBL" id="DTHJ01000002">
    <property type="protein sequence ID" value="HHS62000.1"/>
    <property type="molecule type" value="Genomic_DNA"/>
</dbReference>
<reference evidence="8" key="1">
    <citation type="journal article" date="2020" name="mSystems">
        <title>Genome- and Community-Level Interaction Insights into Carbon Utilization and Element Cycling Functions of Hydrothermarchaeota in Hydrothermal Sediment.</title>
        <authorList>
            <person name="Zhou Z."/>
            <person name="Liu Y."/>
            <person name="Xu W."/>
            <person name="Pan J."/>
            <person name="Luo Z.H."/>
            <person name="Li M."/>
        </authorList>
    </citation>
    <scope>NUCLEOTIDE SEQUENCE [LARGE SCALE GENOMIC DNA]</scope>
    <source>
        <strain evidence="8">SpSt-783</strain>
    </source>
</reference>
<comment type="function">
    <text evidence="6">Toxic component of a toxin-antitoxin (TA) system. An RNase.</text>
</comment>
<dbReference type="InterPro" id="IPR022907">
    <property type="entry name" value="VapC_family"/>
</dbReference>
<dbReference type="InterPro" id="IPR029060">
    <property type="entry name" value="PIN-like_dom_sf"/>
</dbReference>
<dbReference type="CDD" id="cd09873">
    <property type="entry name" value="PIN_Pae0151-like"/>
    <property type="match status" value="1"/>
</dbReference>
<name>A0A7C6EFM5_UNCW3</name>
<keyword evidence="4 6" id="KW-0378">Hydrolase</keyword>
<protein>
    <recommendedName>
        <fullName evidence="6">Ribonuclease VapC</fullName>
        <shortName evidence="6">RNase VapC</shortName>
        <ecNumber evidence="6">3.1.-.-</ecNumber>
    </recommendedName>
    <alternativeName>
        <fullName evidence="6">Toxin VapC</fullName>
    </alternativeName>
</protein>
<evidence type="ECO:0000256" key="5">
    <source>
        <dbReference type="ARBA" id="ARBA00022842"/>
    </source>
</evidence>
<keyword evidence="2 6" id="KW-0540">Nuclease</keyword>
<dbReference type="GO" id="GO:0004540">
    <property type="term" value="F:RNA nuclease activity"/>
    <property type="evidence" value="ECO:0007669"/>
    <property type="project" value="InterPro"/>
</dbReference>
<dbReference type="InterPro" id="IPR044153">
    <property type="entry name" value="PIN_Pae0151-like"/>
</dbReference>
<comment type="cofactor">
    <cofactor evidence="6">
        <name>Mg(2+)</name>
        <dbReference type="ChEBI" id="CHEBI:18420"/>
    </cofactor>
</comment>
<comment type="similarity">
    <text evidence="6">Belongs to the PINc/VapC protein family.</text>
</comment>
<evidence type="ECO:0000256" key="6">
    <source>
        <dbReference type="HAMAP-Rule" id="MF_00265"/>
    </source>
</evidence>
<keyword evidence="5 6" id="KW-0460">Magnesium</keyword>
<feature type="binding site" evidence="6">
    <location>
        <position position="99"/>
    </location>
    <ligand>
        <name>Mg(2+)</name>
        <dbReference type="ChEBI" id="CHEBI:18420"/>
    </ligand>
</feature>
<evidence type="ECO:0000256" key="4">
    <source>
        <dbReference type="ARBA" id="ARBA00022801"/>
    </source>
</evidence>
<dbReference type="HAMAP" id="MF_00265">
    <property type="entry name" value="VapC_Nob1"/>
    <property type="match status" value="1"/>
</dbReference>
<gene>
    <name evidence="6" type="primary">vapC</name>
    <name evidence="8" type="ORF">ENV70_00065</name>
</gene>
<dbReference type="GO" id="GO:0000287">
    <property type="term" value="F:magnesium ion binding"/>
    <property type="evidence" value="ECO:0007669"/>
    <property type="project" value="UniProtKB-UniRule"/>
</dbReference>
<comment type="caution">
    <text evidence="8">The sequence shown here is derived from an EMBL/GenBank/DDBJ whole genome shotgun (WGS) entry which is preliminary data.</text>
</comment>
<sequence length="140" mass="15918">MVVLDASVILKWFIEENDSEKARAILNRYIKGDFIIVVPDFLLYEVANVLKYSGAFSEKEVTEAITSLYDLEIKIISSLPDVIKTMIKLSFQKGITSYDAIYLALAMELQVPLITADVRLSHKINDIKYVKLLKDFAIPE</sequence>
<evidence type="ECO:0000256" key="1">
    <source>
        <dbReference type="ARBA" id="ARBA00022649"/>
    </source>
</evidence>
<keyword evidence="6" id="KW-0800">Toxin</keyword>
<dbReference type="InterPro" id="IPR051619">
    <property type="entry name" value="TypeII_TA_RNase_PINc/VapC"/>
</dbReference>
<accession>A0A7C6EFM5</accession>
<feature type="domain" description="PIN" evidence="7">
    <location>
        <begin position="2"/>
        <end position="122"/>
    </location>
</feature>
<dbReference type="Pfam" id="PF01850">
    <property type="entry name" value="PIN"/>
    <property type="match status" value="1"/>
</dbReference>
<dbReference type="GO" id="GO:0016787">
    <property type="term" value="F:hydrolase activity"/>
    <property type="evidence" value="ECO:0007669"/>
    <property type="project" value="UniProtKB-KW"/>
</dbReference>
<dbReference type="PANTHER" id="PTHR35901">
    <property type="entry name" value="RIBONUCLEASE VAPC3"/>
    <property type="match status" value="1"/>
</dbReference>
<dbReference type="AlphaFoldDB" id="A0A7C6EFM5"/>
<evidence type="ECO:0000313" key="8">
    <source>
        <dbReference type="EMBL" id="HHS62000.1"/>
    </source>
</evidence>
<dbReference type="Gene3D" id="3.40.50.1010">
    <property type="entry name" value="5'-nuclease"/>
    <property type="match status" value="1"/>
</dbReference>
<dbReference type="EC" id="3.1.-.-" evidence="6"/>